<dbReference type="STRING" id="765913.ThidrDRAFT_3771"/>
<accession>G2E658</accession>
<reference evidence="1 2" key="1">
    <citation type="submission" date="2011-06" db="EMBL/GenBank/DDBJ databases">
        <title>The draft genome of Thiorhodococcus drewsii AZ1.</title>
        <authorList>
            <consortium name="US DOE Joint Genome Institute (JGI-PGF)"/>
            <person name="Lucas S."/>
            <person name="Han J."/>
            <person name="Lapidus A."/>
            <person name="Cheng J.-F."/>
            <person name="Goodwin L."/>
            <person name="Pitluck S."/>
            <person name="Peters L."/>
            <person name="Land M.L."/>
            <person name="Hauser L."/>
            <person name="Vogl K."/>
            <person name="Liu Z."/>
            <person name="Imhoff J."/>
            <person name="Thiel V."/>
            <person name="Frigaard N.-U."/>
            <person name="Bryant D.A."/>
            <person name="Woyke T.J."/>
        </authorList>
    </citation>
    <scope>NUCLEOTIDE SEQUENCE [LARGE SCALE GENOMIC DNA]</scope>
    <source>
        <strain evidence="1 2">AZ1</strain>
    </source>
</reference>
<comment type="caution">
    <text evidence="1">The sequence shown here is derived from an EMBL/GenBank/DDBJ whole genome shotgun (WGS) entry which is preliminary data.</text>
</comment>
<dbReference type="AlphaFoldDB" id="G2E658"/>
<organism evidence="1 2">
    <name type="scientific">Thiorhodococcus drewsii AZ1</name>
    <dbReference type="NCBI Taxonomy" id="765913"/>
    <lineage>
        <taxon>Bacteria</taxon>
        <taxon>Pseudomonadati</taxon>
        <taxon>Pseudomonadota</taxon>
        <taxon>Gammaproteobacteria</taxon>
        <taxon>Chromatiales</taxon>
        <taxon>Chromatiaceae</taxon>
        <taxon>Thiorhodococcus</taxon>
    </lineage>
</organism>
<gene>
    <name evidence="1" type="ORF">ThidrDRAFT_3771</name>
</gene>
<dbReference type="RefSeq" id="WP_007042484.1">
    <property type="nucleotide sequence ID" value="NZ_AFWT01000038.1"/>
</dbReference>
<sequence length="123" mass="14757">MMTKTTLKPGQKGTKRLMEKYGERLICVHYRYDKQTSRRYTTVELVEEVSDWETPMTRISQPSEFATSRRVAVRVDYWEAELRQQVKTCIWRPRQKLWEMKYKNVIVLGLENRLVGEDEVVPE</sequence>
<evidence type="ECO:0000313" key="2">
    <source>
        <dbReference type="Proteomes" id="UP000004200"/>
    </source>
</evidence>
<dbReference type="OrthoDB" id="5801544at2"/>
<dbReference type="Proteomes" id="UP000004200">
    <property type="component" value="Unassembled WGS sequence"/>
</dbReference>
<evidence type="ECO:0000313" key="1">
    <source>
        <dbReference type="EMBL" id="EGV28406.1"/>
    </source>
</evidence>
<dbReference type="EMBL" id="AFWT01000038">
    <property type="protein sequence ID" value="EGV28406.1"/>
    <property type="molecule type" value="Genomic_DNA"/>
</dbReference>
<keyword evidence="2" id="KW-1185">Reference proteome</keyword>
<dbReference type="eggNOG" id="ENOG50332QF">
    <property type="taxonomic scope" value="Bacteria"/>
</dbReference>
<name>G2E658_9GAMM</name>
<proteinExistence type="predicted"/>
<protein>
    <submittedName>
        <fullName evidence="1">Uncharacterized protein</fullName>
    </submittedName>
</protein>